<sequence>MKNNRSLMIIATAVLIILLLSLGLFMHFNQSVAFDKAIGKDFDSKSVNSIEIIKRDTTGEKIVDITDPSQIQQVLAVFSDLRLKKSRISEVQFENSYWITLKGYKQQRSAGITLYDGIYLDVYNYGSNSPKNVQTSYKIVSDVDLNELIELFKS</sequence>
<reference evidence="1 2" key="1">
    <citation type="submission" date="2014-08" db="EMBL/GenBank/DDBJ databases">
        <title>Comparative genomics of the Paenibacillus odorifer group.</title>
        <authorList>
            <person name="den Bakker H.C."/>
            <person name="Tsai Y.-C."/>
            <person name="Martin N."/>
            <person name="Korlach J."/>
            <person name="Wiedmann M."/>
        </authorList>
    </citation>
    <scope>NUCLEOTIDE SEQUENCE [LARGE SCALE GENOMIC DNA]</scope>
    <source>
        <strain evidence="1 2">DSM 14472</strain>
    </source>
</reference>
<dbReference type="Proteomes" id="UP000029507">
    <property type="component" value="Chromosome"/>
</dbReference>
<dbReference type="RefSeq" id="WP_038694195.1">
    <property type="nucleotide sequence ID" value="NZ_CP009286.1"/>
</dbReference>
<gene>
    <name evidence="1" type="ORF">PSTEL_06405</name>
</gene>
<dbReference type="OrthoDB" id="2638880at2"/>
<accession>A0A089LPI8</accession>
<keyword evidence="2" id="KW-1185">Reference proteome</keyword>
<protein>
    <submittedName>
        <fullName evidence="1">Uncharacterized protein</fullName>
    </submittedName>
</protein>
<dbReference type="HOGENOM" id="CLU_1702534_0_0_9"/>
<proteinExistence type="predicted"/>
<name>A0A089LPI8_9BACL</name>
<evidence type="ECO:0000313" key="1">
    <source>
        <dbReference type="EMBL" id="AIQ62787.1"/>
    </source>
</evidence>
<organism evidence="1 2">
    <name type="scientific">Paenibacillus stellifer</name>
    <dbReference type="NCBI Taxonomy" id="169760"/>
    <lineage>
        <taxon>Bacteria</taxon>
        <taxon>Bacillati</taxon>
        <taxon>Bacillota</taxon>
        <taxon>Bacilli</taxon>
        <taxon>Bacillales</taxon>
        <taxon>Paenibacillaceae</taxon>
        <taxon>Paenibacillus</taxon>
    </lineage>
</organism>
<evidence type="ECO:0000313" key="2">
    <source>
        <dbReference type="Proteomes" id="UP000029507"/>
    </source>
</evidence>
<dbReference type="AlphaFoldDB" id="A0A089LPI8"/>
<dbReference type="EMBL" id="CP009286">
    <property type="protein sequence ID" value="AIQ62787.1"/>
    <property type="molecule type" value="Genomic_DNA"/>
</dbReference>
<dbReference type="KEGG" id="pste:PSTEL_06405"/>